<dbReference type="Pfam" id="PF14634">
    <property type="entry name" value="zf-RING_5"/>
    <property type="match status" value="1"/>
</dbReference>
<dbReference type="GO" id="GO:0000795">
    <property type="term" value="C:synaptonemal complex"/>
    <property type="evidence" value="ECO:0007669"/>
    <property type="project" value="InterPro"/>
</dbReference>
<dbReference type="PROSITE" id="PS50089">
    <property type="entry name" value="ZF_RING_2"/>
    <property type="match status" value="1"/>
</dbReference>
<feature type="domain" description="RING-type" evidence="7">
    <location>
        <begin position="12"/>
        <end position="53"/>
    </location>
</feature>
<dbReference type="Gene3D" id="3.30.40.10">
    <property type="entry name" value="Zinc/RING finger domain, C3HC4 (zinc finger)"/>
    <property type="match status" value="1"/>
</dbReference>
<dbReference type="GO" id="GO:0008270">
    <property type="term" value="F:zinc ion binding"/>
    <property type="evidence" value="ECO:0007669"/>
    <property type="project" value="UniProtKB-KW"/>
</dbReference>
<feature type="compositionally biased region" description="Polar residues" evidence="6">
    <location>
        <begin position="247"/>
        <end position="259"/>
    </location>
</feature>
<organism evidence="8 9">
    <name type="scientific">Alternaria arborescens</name>
    <dbReference type="NCBI Taxonomy" id="156630"/>
    <lineage>
        <taxon>Eukaryota</taxon>
        <taxon>Fungi</taxon>
        <taxon>Dikarya</taxon>
        <taxon>Ascomycota</taxon>
        <taxon>Pezizomycotina</taxon>
        <taxon>Dothideomycetes</taxon>
        <taxon>Pleosporomycetidae</taxon>
        <taxon>Pleosporales</taxon>
        <taxon>Pleosporineae</taxon>
        <taxon>Pleosporaceae</taxon>
        <taxon>Alternaria</taxon>
        <taxon>Alternaria sect. Alternaria</taxon>
    </lineage>
</organism>
<proteinExistence type="predicted"/>
<dbReference type="AlphaFoldDB" id="A0A4Q4SP79"/>
<evidence type="ECO:0000313" key="9">
    <source>
        <dbReference type="Proteomes" id="UP000293823"/>
    </source>
</evidence>
<dbReference type="SUPFAM" id="SSF57850">
    <property type="entry name" value="RING/U-box"/>
    <property type="match status" value="1"/>
</dbReference>
<dbReference type="PANTHER" id="PTHR14305">
    <property type="entry name" value="E3 UBIQUITIN-PROTEIN LIGASE CCNB1IP1"/>
    <property type="match status" value="1"/>
</dbReference>
<dbReference type="GO" id="GO:0061630">
    <property type="term" value="F:ubiquitin protein ligase activity"/>
    <property type="evidence" value="ECO:0007669"/>
    <property type="project" value="InterPro"/>
</dbReference>
<dbReference type="EMBL" id="PEJP01000004">
    <property type="protein sequence ID" value="RYO72133.1"/>
    <property type="molecule type" value="Genomic_DNA"/>
</dbReference>
<evidence type="ECO:0000256" key="6">
    <source>
        <dbReference type="SAM" id="MobiDB-lite"/>
    </source>
</evidence>
<sequence length="362" mass="39308">MEFVLRCNDLKCRKRLHERAVVTTCSHVFCSDCADTTGLSRSTNAHRTCPACNASLHNPDDVVVAGLSPSEDYKTSVLGGLSPTIIMECASRALAFHSYQTSQEIIYQEHLAKGLTDKYDTLSQQMDQLIHDANAQIKALQDKMQAMQDEQEALETKNFELAKAYKEKTIAHQRVQNHYQALKGQVNLTHVARAAGNEAAHTVQNARGDRFIDRLPGTRTGTANYSQMNMSHQVGGGRMHNRDFSRSSENSGRLQQSSIHIGAPLNPSLQRRVLGGRNNIGHSAPVGTPSQAHRSQLPVLGGSRQPPYLSQDIDSSYHNSPVPRQPVASGLGPGPRGLGNFSLGATSSKRAGGANNIGPLGR</sequence>
<name>A0A4Q4SP79_9PLEO</name>
<dbReference type="Proteomes" id="UP000293823">
    <property type="component" value="Unassembled WGS sequence"/>
</dbReference>
<accession>A0A4Q4SP79</accession>
<evidence type="ECO:0000313" key="8">
    <source>
        <dbReference type="EMBL" id="RYO72133.1"/>
    </source>
</evidence>
<dbReference type="GO" id="GO:0007131">
    <property type="term" value="P:reciprocal meiotic recombination"/>
    <property type="evidence" value="ECO:0007669"/>
    <property type="project" value="InterPro"/>
</dbReference>
<comment type="caution">
    <text evidence="8">The sequence shown here is derived from an EMBL/GenBank/DDBJ whole genome shotgun (WGS) entry which is preliminary data.</text>
</comment>
<keyword evidence="2 4" id="KW-0863">Zinc-finger</keyword>
<keyword evidence="9" id="KW-1185">Reference proteome</keyword>
<evidence type="ECO:0000259" key="7">
    <source>
        <dbReference type="PROSITE" id="PS50089"/>
    </source>
</evidence>
<dbReference type="InterPro" id="IPR017907">
    <property type="entry name" value="Znf_RING_CS"/>
</dbReference>
<dbReference type="PANTHER" id="PTHR14305:SF0">
    <property type="entry name" value="E3 UBIQUITIN-PROTEIN LIGASE CCNB1IP1"/>
    <property type="match status" value="1"/>
</dbReference>
<gene>
    <name evidence="8" type="ORF">AA0113_g1432</name>
</gene>
<evidence type="ECO:0000256" key="5">
    <source>
        <dbReference type="SAM" id="Coils"/>
    </source>
</evidence>
<keyword evidence="3" id="KW-0862">Zinc</keyword>
<feature type="region of interest" description="Disordered" evidence="6">
    <location>
        <begin position="230"/>
        <end position="362"/>
    </location>
</feature>
<protein>
    <recommendedName>
        <fullName evidence="7">RING-type domain-containing protein</fullName>
    </recommendedName>
</protein>
<evidence type="ECO:0000256" key="4">
    <source>
        <dbReference type="PROSITE-ProRule" id="PRU00175"/>
    </source>
</evidence>
<dbReference type="OrthoDB" id="441210at2759"/>
<feature type="coiled-coil region" evidence="5">
    <location>
        <begin position="112"/>
        <end position="157"/>
    </location>
</feature>
<dbReference type="InterPro" id="IPR042448">
    <property type="entry name" value="CCNB1IP1"/>
</dbReference>
<evidence type="ECO:0000256" key="3">
    <source>
        <dbReference type="ARBA" id="ARBA00022833"/>
    </source>
</evidence>
<dbReference type="InterPro" id="IPR013083">
    <property type="entry name" value="Znf_RING/FYVE/PHD"/>
</dbReference>
<evidence type="ECO:0000256" key="2">
    <source>
        <dbReference type="ARBA" id="ARBA00022771"/>
    </source>
</evidence>
<dbReference type="InterPro" id="IPR001841">
    <property type="entry name" value="Znf_RING"/>
</dbReference>
<keyword evidence="5" id="KW-0175">Coiled coil</keyword>
<keyword evidence="1" id="KW-0479">Metal-binding</keyword>
<dbReference type="PROSITE" id="PS00518">
    <property type="entry name" value="ZF_RING_1"/>
    <property type="match status" value="1"/>
</dbReference>
<reference evidence="9" key="1">
    <citation type="journal article" date="2019" name="bioRxiv">
        <title>Genomics, evolutionary history and diagnostics of the Alternaria alternata species group including apple and Asian pear pathotypes.</title>
        <authorList>
            <person name="Armitage A.D."/>
            <person name="Cockerton H.M."/>
            <person name="Sreenivasaprasad S."/>
            <person name="Woodhall J.W."/>
            <person name="Lane C.R."/>
            <person name="Harrison R.J."/>
            <person name="Clarkson J.P."/>
        </authorList>
    </citation>
    <scope>NUCLEOTIDE SEQUENCE [LARGE SCALE GENOMIC DNA]</scope>
    <source>
        <strain evidence="9">RGR 97.0016</strain>
    </source>
</reference>
<evidence type="ECO:0000256" key="1">
    <source>
        <dbReference type="ARBA" id="ARBA00022723"/>
    </source>
</evidence>